<dbReference type="InterPro" id="IPR038333">
    <property type="entry name" value="T1MK-like_N_sf"/>
</dbReference>
<reference evidence="3 4" key="1">
    <citation type="submission" date="2022-09" db="EMBL/GenBank/DDBJ databases">
        <title>Chryseobacterium oleae sp.nov., isolated from the inter-root soil of Pyrola calliantha H. Andr. in Tibet.</title>
        <authorList>
            <person name="Li Z."/>
        </authorList>
    </citation>
    <scope>NUCLEOTIDE SEQUENCE [LARGE SCALE GENOMIC DNA]</scope>
    <source>
        <strain evidence="4">pc1-10</strain>
    </source>
</reference>
<organism evidence="3 4">
    <name type="scientific">Chryseobacterium herbae</name>
    <dbReference type="NCBI Taxonomy" id="2976476"/>
    <lineage>
        <taxon>Bacteria</taxon>
        <taxon>Pseudomonadati</taxon>
        <taxon>Bacteroidota</taxon>
        <taxon>Flavobacteriia</taxon>
        <taxon>Flavobacteriales</taxon>
        <taxon>Weeksellaceae</taxon>
        <taxon>Chryseobacterium group</taxon>
        <taxon>Chryseobacterium</taxon>
    </lineage>
</organism>
<evidence type="ECO:0000256" key="2">
    <source>
        <dbReference type="ARBA" id="ARBA00022747"/>
    </source>
</evidence>
<dbReference type="SUPFAM" id="SSF53335">
    <property type="entry name" value="S-adenosyl-L-methionine-dependent methyltransferases"/>
    <property type="match status" value="1"/>
</dbReference>
<comment type="caution">
    <text evidence="3">The sequence shown here is derived from an EMBL/GenBank/DDBJ whole genome shotgun (WGS) entry which is preliminary data.</text>
</comment>
<dbReference type="InterPro" id="IPR029063">
    <property type="entry name" value="SAM-dependent_MTases_sf"/>
</dbReference>
<evidence type="ECO:0000313" key="3">
    <source>
        <dbReference type="EMBL" id="MCT2560513.1"/>
    </source>
</evidence>
<protein>
    <submittedName>
        <fullName evidence="3">Uncharacterized protein</fullName>
    </submittedName>
</protein>
<dbReference type="Proteomes" id="UP001525566">
    <property type="component" value="Unassembled WGS sequence"/>
</dbReference>
<sequence>MADEYEKSPQKKISGIPNSYNWGSLVNKKGSKLKEHYEILLDTLGKEPGMLGQIFAKAQNKIQDSAKLERLVKMIGI</sequence>
<name>A0ABT2INX0_9FLAO</name>
<dbReference type="EMBL" id="JAOAMU010000001">
    <property type="protein sequence ID" value="MCT2560513.1"/>
    <property type="molecule type" value="Genomic_DNA"/>
</dbReference>
<comment type="similarity">
    <text evidence="1">Belongs to the N(4)/N(6)-methyltransferase family.</text>
</comment>
<proteinExistence type="inferred from homology"/>
<keyword evidence="4" id="KW-1185">Reference proteome</keyword>
<accession>A0ABT2INX0</accession>
<dbReference type="Gene3D" id="1.20.1260.30">
    <property type="match status" value="1"/>
</dbReference>
<evidence type="ECO:0000313" key="4">
    <source>
        <dbReference type="Proteomes" id="UP001525566"/>
    </source>
</evidence>
<keyword evidence="2" id="KW-0680">Restriction system</keyword>
<gene>
    <name evidence="3" type="ORF">N0B48_01285</name>
</gene>
<dbReference type="RefSeq" id="WP_259835980.1">
    <property type="nucleotide sequence ID" value="NZ_JAOAMU010000001.1"/>
</dbReference>
<evidence type="ECO:0000256" key="1">
    <source>
        <dbReference type="ARBA" id="ARBA00006594"/>
    </source>
</evidence>